<evidence type="ECO:0000313" key="1">
    <source>
        <dbReference type="EMBL" id="NYD91372.1"/>
    </source>
</evidence>
<comment type="caution">
    <text evidence="1">The sequence shown here is derived from an EMBL/GenBank/DDBJ whole genome shotgun (WGS) entry which is preliminary data.</text>
</comment>
<dbReference type="EMBL" id="JACCBY010000005">
    <property type="protein sequence ID" value="NYD91372.1"/>
    <property type="molecule type" value="Genomic_DNA"/>
</dbReference>
<proteinExistence type="predicted"/>
<protein>
    <submittedName>
        <fullName evidence="1">Uncharacterized protein</fullName>
    </submittedName>
</protein>
<accession>A0A7Y9FQS6</accession>
<evidence type="ECO:0000313" key="2">
    <source>
        <dbReference type="Proteomes" id="UP000517753"/>
    </source>
</evidence>
<reference evidence="1 2" key="2">
    <citation type="submission" date="2020-08" db="EMBL/GenBank/DDBJ databases">
        <title>The Agave Microbiome: Exploring the role of microbial communities in plant adaptations to desert environments.</title>
        <authorList>
            <person name="Partida-Martinez L.P."/>
        </authorList>
    </citation>
    <scope>NUCLEOTIDE SEQUENCE [LARGE SCALE GENOMIC DNA]</scope>
    <source>
        <strain evidence="1 2">AS2.3</strain>
    </source>
</reference>
<dbReference type="AlphaFoldDB" id="A0A7Y9FQS6"/>
<dbReference type="RefSeq" id="WP_179509802.1">
    <property type="nucleotide sequence ID" value="NZ_JACCBY010000005.1"/>
</dbReference>
<name>A0A7Y9FQS6_9SPHN</name>
<dbReference type="Proteomes" id="UP000517753">
    <property type="component" value="Unassembled WGS sequence"/>
</dbReference>
<organism evidence="1 2">
    <name type="scientific">Sphingomonas melonis</name>
    <dbReference type="NCBI Taxonomy" id="152682"/>
    <lineage>
        <taxon>Bacteria</taxon>
        <taxon>Pseudomonadati</taxon>
        <taxon>Pseudomonadota</taxon>
        <taxon>Alphaproteobacteria</taxon>
        <taxon>Sphingomonadales</taxon>
        <taxon>Sphingomonadaceae</taxon>
        <taxon>Sphingomonas</taxon>
    </lineage>
</organism>
<sequence length="129" mass="14502">MPLTNMAYAQQFQSGDWEITSSTGERFSFSDADWNIAIETPVSVWPAQPSTYLVTPREDDDGPLYWRTNILAWGICADGVLRPITTDPHDDNNSWTVLHPDGRVETSRGDGYENIDDWLAIHRTSQSAA</sequence>
<keyword evidence="2" id="KW-1185">Reference proteome</keyword>
<reference evidence="1 2" key="1">
    <citation type="submission" date="2020-07" db="EMBL/GenBank/DDBJ databases">
        <authorList>
            <person name="Partida-Martinez L."/>
            <person name="Huntemann M."/>
            <person name="Clum A."/>
            <person name="Wang J."/>
            <person name="Palaniappan K."/>
            <person name="Ritter S."/>
            <person name="Chen I.-M."/>
            <person name="Stamatis D."/>
            <person name="Reddy T."/>
            <person name="O'Malley R."/>
            <person name="Daum C."/>
            <person name="Shapiro N."/>
            <person name="Ivanova N."/>
            <person name="Kyrpides N."/>
            <person name="Woyke T."/>
        </authorList>
    </citation>
    <scope>NUCLEOTIDE SEQUENCE [LARGE SCALE GENOMIC DNA]</scope>
    <source>
        <strain evidence="1 2">AS2.3</strain>
    </source>
</reference>
<gene>
    <name evidence="1" type="ORF">HD841_003180</name>
</gene>